<dbReference type="AlphaFoldDB" id="A0A1E3LZV0"/>
<evidence type="ECO:0000313" key="1">
    <source>
        <dbReference type="EMBL" id="ODP39253.1"/>
    </source>
</evidence>
<comment type="caution">
    <text evidence="1">The sequence shown here is derived from an EMBL/GenBank/DDBJ whole genome shotgun (WGS) entry which is preliminary data.</text>
</comment>
<sequence length="164" mass="17344">MCDPGTLLIAATATQAIGTGVSALQAAGQSRYEAKVAERNAQLENESARNAEDRRKIEAQRQYRKLSQVQGQQQAAMAANGIDQGFGSALQVQRDTASMGAQDVQSIYDASAQEIRGFDINASNYRAKARGARMQATGALVKGALDVGSTVLGGAQRYAKYKAS</sequence>
<dbReference type="STRING" id="1888892.BFL28_10595"/>
<accession>A0A1E3LZV0</accession>
<evidence type="ECO:0000313" key="2">
    <source>
        <dbReference type="Proteomes" id="UP000094487"/>
    </source>
</evidence>
<name>A0A1E3LZV0_9SPHN</name>
<reference evidence="1 2" key="1">
    <citation type="submission" date="2016-08" db="EMBL/GenBank/DDBJ databases">
        <title>Draft genome of the agarase producing Sphingomonas sp. MCT13.</title>
        <authorList>
            <person name="D'Andrea M.M."/>
            <person name="Rossolini G.M."/>
            <person name="Thaller M.C."/>
        </authorList>
    </citation>
    <scope>NUCLEOTIDE SEQUENCE [LARGE SCALE GENOMIC DNA]</scope>
    <source>
        <strain evidence="1 2">MCT13</strain>
    </source>
</reference>
<dbReference type="OrthoDB" id="7508941at2"/>
<dbReference type="RefSeq" id="WP_069319025.1">
    <property type="nucleotide sequence ID" value="NZ_MDDS01000006.1"/>
</dbReference>
<proteinExistence type="predicted"/>
<gene>
    <name evidence="1" type="ORF">BFL28_10595</name>
</gene>
<keyword evidence="2" id="KW-1185">Reference proteome</keyword>
<organism evidence="1 2">
    <name type="scientific">Sphingomonas turrisvirgatae</name>
    <dbReference type="NCBI Taxonomy" id="1888892"/>
    <lineage>
        <taxon>Bacteria</taxon>
        <taxon>Pseudomonadati</taxon>
        <taxon>Pseudomonadota</taxon>
        <taxon>Alphaproteobacteria</taxon>
        <taxon>Sphingomonadales</taxon>
        <taxon>Sphingomonadaceae</taxon>
        <taxon>Sphingomonas</taxon>
    </lineage>
</organism>
<dbReference type="EMBL" id="MDDS01000006">
    <property type="protein sequence ID" value="ODP39253.1"/>
    <property type="molecule type" value="Genomic_DNA"/>
</dbReference>
<protein>
    <submittedName>
        <fullName evidence="1">Uncharacterized protein</fullName>
    </submittedName>
</protein>
<dbReference type="Proteomes" id="UP000094487">
    <property type="component" value="Unassembled WGS sequence"/>
</dbReference>